<evidence type="ECO:0000313" key="1">
    <source>
        <dbReference type="EMBL" id="NMF94302.1"/>
    </source>
</evidence>
<dbReference type="EMBL" id="WTVH01000026">
    <property type="protein sequence ID" value="NMF94302.1"/>
    <property type="molecule type" value="Genomic_DNA"/>
</dbReference>
<dbReference type="Pfam" id="PF16290">
    <property type="entry name" value="DUF4936"/>
    <property type="match status" value="1"/>
</dbReference>
<accession>A0ABX1N4W0</accession>
<name>A0ABX1N4W0_9RHOO</name>
<dbReference type="InterPro" id="IPR032556">
    <property type="entry name" value="DUF4936"/>
</dbReference>
<gene>
    <name evidence="1" type="ORF">GO608_13300</name>
</gene>
<protein>
    <submittedName>
        <fullName evidence="1">DUF4936 family protein</fullName>
    </submittedName>
</protein>
<evidence type="ECO:0000313" key="2">
    <source>
        <dbReference type="Proteomes" id="UP000601990"/>
    </source>
</evidence>
<comment type="caution">
    <text evidence="1">The sequence shown here is derived from an EMBL/GenBank/DDBJ whole genome shotgun (WGS) entry which is preliminary data.</text>
</comment>
<sequence length="102" mass="11382">MAISETGRIHYFIYYRIRAGVDRDDAHANVRAMQAAVAARTMVAGRLMERRGDDATWMEIYESVADPVAFEAALGAETEAHRLADLIEPGSARHLERFVECA</sequence>
<organism evidence="1 2">
    <name type="scientific">Aromatoleum buckelii</name>
    <dbReference type="NCBI Taxonomy" id="200254"/>
    <lineage>
        <taxon>Bacteria</taxon>
        <taxon>Pseudomonadati</taxon>
        <taxon>Pseudomonadota</taxon>
        <taxon>Betaproteobacteria</taxon>
        <taxon>Rhodocyclales</taxon>
        <taxon>Rhodocyclaceae</taxon>
        <taxon>Aromatoleum</taxon>
    </lineage>
</organism>
<keyword evidence="2" id="KW-1185">Reference proteome</keyword>
<reference evidence="1" key="1">
    <citation type="submission" date="2019-12" db="EMBL/GenBank/DDBJ databases">
        <title>Comparative genomics gives insights into the taxonomy of the Azoarcus-Aromatoleum group and reveals separate origins of nif in the plant-associated Azoarcus and non-plant-associated Aromatoleum sub-groups.</title>
        <authorList>
            <person name="Lafos M."/>
            <person name="Maluk M."/>
            <person name="Batista M."/>
            <person name="Junghare M."/>
            <person name="Carmona M."/>
            <person name="Faoro H."/>
            <person name="Cruz L.M."/>
            <person name="Battistoni F."/>
            <person name="De Souza E."/>
            <person name="Pedrosa F."/>
            <person name="Chen W.-M."/>
            <person name="Poole P.S."/>
            <person name="Dixon R.A."/>
            <person name="James E.K."/>
        </authorList>
    </citation>
    <scope>NUCLEOTIDE SEQUENCE</scope>
    <source>
        <strain evidence="1">U120</strain>
    </source>
</reference>
<proteinExistence type="predicted"/>
<dbReference type="Proteomes" id="UP000601990">
    <property type="component" value="Unassembled WGS sequence"/>
</dbReference>